<evidence type="ECO:0000256" key="4">
    <source>
        <dbReference type="ARBA" id="ARBA00022833"/>
    </source>
</evidence>
<sequence length="304" mass="32491">MFLTRRTFLTRSTALAATTALPGRLWAGTTLTMGDIRIDTLSDGNLVLPGGFVLDGAPDEATEVLASLGVPTDRFEPPCNLTLLRDGTNTVLFDAGSGPDFMPSAGKILEALEAAGLGPEEITHVIFTHAHPDHIWGLLDDFDEPVFPEADYMIGQAEYDYWTDPDTVNTIGEARMTFAVGAERRLAAIADRTAFLTDGQEALPGITARLTPGHTPGHMSFVIGAGSDAVMVLGDAIGNPHLAFARPEWPSGSDQDPETGRATRKALFDQIMAEDMPVIGFHLPEGGIGRVERADDGFRFNAGI</sequence>
<protein>
    <submittedName>
        <fullName evidence="7">MBL fold metallo-hydrolase</fullName>
    </submittedName>
</protein>
<evidence type="ECO:0000256" key="2">
    <source>
        <dbReference type="ARBA" id="ARBA00022723"/>
    </source>
</evidence>
<dbReference type="InterPro" id="IPR036866">
    <property type="entry name" value="RibonucZ/Hydroxyglut_hydro"/>
</dbReference>
<dbReference type="RefSeq" id="WP_202687289.1">
    <property type="nucleotide sequence ID" value="NZ_JAESVN010000002.1"/>
</dbReference>
<dbReference type="GO" id="GO:0046872">
    <property type="term" value="F:metal ion binding"/>
    <property type="evidence" value="ECO:0007669"/>
    <property type="project" value="UniProtKB-KW"/>
</dbReference>
<dbReference type="CDD" id="cd07720">
    <property type="entry name" value="OPHC2-like_MBL-fold"/>
    <property type="match status" value="1"/>
</dbReference>
<evidence type="ECO:0000313" key="7">
    <source>
        <dbReference type="EMBL" id="MBL4916504.1"/>
    </source>
</evidence>
<dbReference type="InterPro" id="IPR051013">
    <property type="entry name" value="MBL_superfamily_lactonases"/>
</dbReference>
<dbReference type="Gene3D" id="3.60.15.10">
    <property type="entry name" value="Ribonuclease Z/Hydroxyacylglutathione hydrolase-like"/>
    <property type="match status" value="1"/>
</dbReference>
<evidence type="ECO:0000256" key="1">
    <source>
        <dbReference type="ARBA" id="ARBA00007749"/>
    </source>
</evidence>
<dbReference type="AlphaFoldDB" id="A0A8K0Y1X0"/>
<dbReference type="PANTHER" id="PTHR42978">
    <property type="entry name" value="QUORUM-QUENCHING LACTONASE YTNP-RELATED-RELATED"/>
    <property type="match status" value="1"/>
</dbReference>
<keyword evidence="5" id="KW-0732">Signal</keyword>
<dbReference type="PANTHER" id="PTHR42978:SF6">
    <property type="entry name" value="QUORUM-QUENCHING LACTONASE YTNP-RELATED"/>
    <property type="match status" value="1"/>
</dbReference>
<keyword evidence="8" id="KW-1185">Reference proteome</keyword>
<evidence type="ECO:0000256" key="5">
    <source>
        <dbReference type="SAM" id="SignalP"/>
    </source>
</evidence>
<comment type="caution">
    <text evidence="7">The sequence shown here is derived from an EMBL/GenBank/DDBJ whole genome shotgun (WGS) entry which is preliminary data.</text>
</comment>
<keyword evidence="3" id="KW-0378">Hydrolase</keyword>
<evidence type="ECO:0000256" key="3">
    <source>
        <dbReference type="ARBA" id="ARBA00022801"/>
    </source>
</evidence>
<comment type="similarity">
    <text evidence="1">Belongs to the metallo-beta-lactamase superfamily.</text>
</comment>
<dbReference type="GO" id="GO:0016787">
    <property type="term" value="F:hydrolase activity"/>
    <property type="evidence" value="ECO:0007669"/>
    <property type="project" value="UniProtKB-KW"/>
</dbReference>
<dbReference type="Pfam" id="PF00753">
    <property type="entry name" value="Lactamase_B"/>
    <property type="match status" value="1"/>
</dbReference>
<dbReference type="SUPFAM" id="SSF56281">
    <property type="entry name" value="Metallo-hydrolase/oxidoreductase"/>
    <property type="match status" value="1"/>
</dbReference>
<feature type="signal peptide" evidence="5">
    <location>
        <begin position="1"/>
        <end position="27"/>
    </location>
</feature>
<dbReference type="Proteomes" id="UP000648908">
    <property type="component" value="Unassembled WGS sequence"/>
</dbReference>
<proteinExistence type="inferred from homology"/>
<keyword evidence="4" id="KW-0862">Zinc</keyword>
<keyword evidence="2" id="KW-0479">Metal-binding</keyword>
<dbReference type="PROSITE" id="PS51318">
    <property type="entry name" value="TAT"/>
    <property type="match status" value="1"/>
</dbReference>
<dbReference type="EMBL" id="JAESVN010000002">
    <property type="protein sequence ID" value="MBL4916504.1"/>
    <property type="molecule type" value="Genomic_DNA"/>
</dbReference>
<evidence type="ECO:0000259" key="6">
    <source>
        <dbReference type="SMART" id="SM00849"/>
    </source>
</evidence>
<organism evidence="7 8">
    <name type="scientific">Szabonella alba</name>
    <dbReference type="NCBI Taxonomy" id="2804194"/>
    <lineage>
        <taxon>Bacteria</taxon>
        <taxon>Pseudomonadati</taxon>
        <taxon>Pseudomonadota</taxon>
        <taxon>Alphaproteobacteria</taxon>
        <taxon>Rhodobacterales</taxon>
        <taxon>Paracoccaceae</taxon>
        <taxon>Szabonella</taxon>
    </lineage>
</organism>
<reference evidence="7" key="1">
    <citation type="submission" date="2021-01" db="EMBL/GenBank/DDBJ databases">
        <title>Tabrizicola alba sp. nov. a motile alkaliphilic bacterium isolated from a soda lake.</title>
        <authorList>
            <person name="Szuroczki S."/>
            <person name="Abbaszade G."/>
            <person name="Schumann P."/>
            <person name="Toth E."/>
        </authorList>
    </citation>
    <scope>NUCLEOTIDE SEQUENCE</scope>
    <source>
        <strain evidence="7">DMG-N-6</strain>
    </source>
</reference>
<dbReference type="InterPro" id="IPR006311">
    <property type="entry name" value="TAT_signal"/>
</dbReference>
<accession>A0A8K0Y1X0</accession>
<dbReference type="InterPro" id="IPR001279">
    <property type="entry name" value="Metallo-B-lactamas"/>
</dbReference>
<feature type="domain" description="Metallo-beta-lactamase" evidence="6">
    <location>
        <begin position="78"/>
        <end position="282"/>
    </location>
</feature>
<gene>
    <name evidence="7" type="ORF">JL811_04655</name>
</gene>
<dbReference type="SMART" id="SM00849">
    <property type="entry name" value="Lactamase_B"/>
    <property type="match status" value="1"/>
</dbReference>
<feature type="chain" id="PRO_5035427459" evidence="5">
    <location>
        <begin position="28"/>
        <end position="304"/>
    </location>
</feature>
<name>A0A8K0Y1X0_9RHOB</name>
<evidence type="ECO:0000313" key="8">
    <source>
        <dbReference type="Proteomes" id="UP000648908"/>
    </source>
</evidence>